<dbReference type="AlphaFoldDB" id="A0A949K405"/>
<name>A0A949K405_9FIRM</name>
<organism evidence="1 2">
    <name type="scientific">Diplocloster agilis</name>
    <dbReference type="NCBI Taxonomy" id="2850323"/>
    <lineage>
        <taxon>Bacteria</taxon>
        <taxon>Bacillati</taxon>
        <taxon>Bacillota</taxon>
        <taxon>Clostridia</taxon>
        <taxon>Lachnospirales</taxon>
        <taxon>Lachnospiraceae</taxon>
        <taxon>Diplocloster</taxon>
    </lineage>
</organism>
<dbReference type="Proteomes" id="UP000712157">
    <property type="component" value="Unassembled WGS sequence"/>
</dbReference>
<dbReference type="RefSeq" id="WP_238721192.1">
    <property type="nucleotide sequence ID" value="NZ_JAHQCW010000008.1"/>
</dbReference>
<dbReference type="InterPro" id="IPR014710">
    <property type="entry name" value="RmlC-like_jellyroll"/>
</dbReference>
<sequence length="601" mass="70020">MPLYEDKHNAENVIRISKESRESAVFGTDKVVELIADEMQAAGVVALDGWYGVDYQAIAEKVHLELERRGADCEFIDASTLYITQEELAKYKQPYVTEDPGFGYVNDSGMISDIMDADAWKALYDKLGQAQKPAMVYGPGAAVPELKSRYNRIFYLDITMQRLELKMWEGELIPFGCTKPAQSYNWKEYHYNDFYLLYRHKKYMLTQMDYFVEAFDTEDLKLVPRTAYDEMINTAVKYPIKQVQIFQPGPWGAYRHKDLWEIEGLEISAWNKMSGPEMSVVIDFGAERTLNFPLINLLQYNREVTGDYMAENYPDLWPLDIWLDDGYFPDRQPAERISMPIHNHPGSRYVKQHFNEPLGRYETYYIAEAYEGANTWMGFKDNCDLEEFENKCYESNNLEPIENWKDYIANWKSNVGDLYLIPPGTAHGHGGNQMVLEMDTSPSIAGTEYSFFQYDFARPSWDDEKKTMTGKPLKMHLEHAFDNEHWRRAGYVQENLRARAEVTLWTKEYWMDKFSSLPEMPFDIERIYFDKRGEYTTAGRHLQMITLTVGHNVTIRSKTNPELCASIERLQCAAVPAYFGDYEMISEDGCFCTCVIFYMKK</sequence>
<reference evidence="1" key="1">
    <citation type="submission" date="2021-06" db="EMBL/GenBank/DDBJ databases">
        <title>Description of novel taxa of the family Lachnospiraceae.</title>
        <authorList>
            <person name="Chaplin A.V."/>
            <person name="Sokolova S.R."/>
            <person name="Pikina A.P."/>
            <person name="Korzhanova M."/>
            <person name="Belova V."/>
            <person name="Korostin D."/>
            <person name="Efimov B.A."/>
        </authorList>
    </citation>
    <scope>NUCLEOTIDE SEQUENCE</scope>
    <source>
        <strain evidence="1">ASD5720</strain>
    </source>
</reference>
<keyword evidence="2" id="KW-1185">Reference proteome</keyword>
<protein>
    <recommendedName>
        <fullName evidence="3">Mannose-6-phosphate isomerase</fullName>
    </recommendedName>
</protein>
<dbReference type="InterPro" id="IPR011051">
    <property type="entry name" value="RmlC_Cupin_sf"/>
</dbReference>
<dbReference type="EMBL" id="JAHQCW010000008">
    <property type="protein sequence ID" value="MBU9736296.1"/>
    <property type="molecule type" value="Genomic_DNA"/>
</dbReference>
<evidence type="ECO:0000313" key="2">
    <source>
        <dbReference type="Proteomes" id="UP000712157"/>
    </source>
</evidence>
<evidence type="ECO:0008006" key="3">
    <source>
        <dbReference type="Google" id="ProtNLM"/>
    </source>
</evidence>
<evidence type="ECO:0000313" key="1">
    <source>
        <dbReference type="EMBL" id="MBU9736296.1"/>
    </source>
</evidence>
<dbReference type="SUPFAM" id="SSF51182">
    <property type="entry name" value="RmlC-like cupins"/>
    <property type="match status" value="1"/>
</dbReference>
<proteinExistence type="predicted"/>
<comment type="caution">
    <text evidence="1">The sequence shown here is derived from an EMBL/GenBank/DDBJ whole genome shotgun (WGS) entry which is preliminary data.</text>
</comment>
<accession>A0A949K405</accession>
<dbReference type="Gene3D" id="2.60.120.10">
    <property type="entry name" value="Jelly Rolls"/>
    <property type="match status" value="1"/>
</dbReference>
<gene>
    <name evidence="1" type="ORF">KTH89_07075</name>
</gene>